<dbReference type="EMBL" id="CAJNOK010036904">
    <property type="protein sequence ID" value="CAF1526497.1"/>
    <property type="molecule type" value="Genomic_DNA"/>
</dbReference>
<gene>
    <name evidence="2" type="ORF">OVA965_LOCUS38041</name>
    <name evidence="3" type="ORF">TMI583_LOCUS39185</name>
</gene>
<dbReference type="InterPro" id="IPR046460">
    <property type="entry name" value="UNC80_C"/>
</dbReference>
<comment type="caution">
    <text evidence="2">The sequence shown here is derived from an EMBL/GenBank/DDBJ whole genome shotgun (WGS) entry which is preliminary data.</text>
</comment>
<evidence type="ECO:0000313" key="2">
    <source>
        <dbReference type="EMBL" id="CAF1526497.1"/>
    </source>
</evidence>
<dbReference type="AlphaFoldDB" id="A0A8S2FP41"/>
<dbReference type="Proteomes" id="UP000677228">
    <property type="component" value="Unassembled WGS sequence"/>
</dbReference>
<accession>A0A8S2FP41</accession>
<dbReference type="Pfam" id="PF20262">
    <property type="entry name" value="UNC80_C"/>
    <property type="match status" value="1"/>
</dbReference>
<feature type="domain" description="Protein UNC80 C-terminal" evidence="1">
    <location>
        <begin position="13"/>
        <end position="117"/>
    </location>
</feature>
<protein>
    <recommendedName>
        <fullName evidence="1">Protein UNC80 C-terminal domain-containing protein</fullName>
    </recommendedName>
</protein>
<dbReference type="EMBL" id="CAJOBA010059093">
    <property type="protein sequence ID" value="CAF4313316.1"/>
    <property type="molecule type" value="Genomic_DNA"/>
</dbReference>
<evidence type="ECO:0000259" key="1">
    <source>
        <dbReference type="Pfam" id="PF20262"/>
    </source>
</evidence>
<reference evidence="2" key="1">
    <citation type="submission" date="2021-02" db="EMBL/GenBank/DDBJ databases">
        <authorList>
            <person name="Nowell W R."/>
        </authorList>
    </citation>
    <scope>NUCLEOTIDE SEQUENCE</scope>
</reference>
<proteinExistence type="predicted"/>
<feature type="non-terminal residue" evidence="2">
    <location>
        <position position="1"/>
    </location>
</feature>
<evidence type="ECO:0000313" key="3">
    <source>
        <dbReference type="EMBL" id="CAF4313316.1"/>
    </source>
</evidence>
<dbReference type="Proteomes" id="UP000682733">
    <property type="component" value="Unassembled WGS sequence"/>
</dbReference>
<evidence type="ECO:0000313" key="4">
    <source>
        <dbReference type="Proteomes" id="UP000677228"/>
    </source>
</evidence>
<sequence length="158" mass="17025">LECIALVLNKNVSESSHSVLRFDAPAFLKAFSRAVIKLLTRYLLAIKNQSNLEALSGGNWTFPIVPSAINHLLHFLLPLMFWAGSARKDASSIHPIDLSYVTEILINSLKPTSKLASGMGTDAGGSGTGDDSSGQKQHLTIGEALLSNSFTIYLLINQ</sequence>
<organism evidence="2 4">
    <name type="scientific">Didymodactylos carnosus</name>
    <dbReference type="NCBI Taxonomy" id="1234261"/>
    <lineage>
        <taxon>Eukaryota</taxon>
        <taxon>Metazoa</taxon>
        <taxon>Spiralia</taxon>
        <taxon>Gnathifera</taxon>
        <taxon>Rotifera</taxon>
        <taxon>Eurotatoria</taxon>
        <taxon>Bdelloidea</taxon>
        <taxon>Philodinida</taxon>
        <taxon>Philodinidae</taxon>
        <taxon>Didymodactylos</taxon>
    </lineage>
</organism>
<name>A0A8S2FP41_9BILA</name>